<dbReference type="Pfam" id="PF00028">
    <property type="entry name" value="Cadherin"/>
    <property type="match status" value="12"/>
</dbReference>
<keyword evidence="11" id="KW-0325">Glycoprotein</keyword>
<evidence type="ECO:0000313" key="19">
    <source>
        <dbReference type="Proteomes" id="UP000050640"/>
    </source>
</evidence>
<feature type="domain" description="Cadherin" evidence="18">
    <location>
        <begin position="1700"/>
        <end position="1795"/>
    </location>
</feature>
<dbReference type="InterPro" id="IPR001791">
    <property type="entry name" value="Laminin_G"/>
</dbReference>
<evidence type="ECO:0000256" key="9">
    <source>
        <dbReference type="ARBA" id="ARBA00023136"/>
    </source>
</evidence>
<dbReference type="PANTHER" id="PTHR24027:SF438">
    <property type="entry name" value="CADHERIN 23"/>
    <property type="match status" value="1"/>
</dbReference>
<feature type="transmembrane region" description="Helical" evidence="15">
    <location>
        <begin position="2731"/>
        <end position="2755"/>
    </location>
</feature>
<dbReference type="GO" id="GO:0007411">
    <property type="term" value="P:axon guidance"/>
    <property type="evidence" value="ECO:0007669"/>
    <property type="project" value="UniProtKB-ARBA"/>
</dbReference>
<dbReference type="PROSITE" id="PS00232">
    <property type="entry name" value="CADHERIN_1"/>
    <property type="match status" value="5"/>
</dbReference>
<dbReference type="PROSITE" id="PS01186">
    <property type="entry name" value="EGF_2"/>
    <property type="match status" value="3"/>
</dbReference>
<dbReference type="PANTHER" id="PTHR24027">
    <property type="entry name" value="CADHERIN-23"/>
    <property type="match status" value="1"/>
</dbReference>
<evidence type="ECO:0000256" key="12">
    <source>
        <dbReference type="PROSITE-ProRule" id="PRU00043"/>
    </source>
</evidence>
<feature type="domain" description="EGF-like" evidence="17">
    <location>
        <begin position="2452"/>
        <end position="2482"/>
    </location>
</feature>
<protein>
    <submittedName>
        <fullName evidence="20">Cadherin</fullName>
    </submittedName>
</protein>
<feature type="disulfide bond" evidence="13">
    <location>
        <begin position="2244"/>
        <end position="2253"/>
    </location>
</feature>
<comment type="caution">
    <text evidence="13">Lacks conserved residue(s) required for the propagation of feature annotation.</text>
</comment>
<dbReference type="FunFam" id="2.60.40.60:FF:000013">
    <property type="entry name" value="Cadherin EGF LAG seven-pass G-type receptor"/>
    <property type="match status" value="1"/>
</dbReference>
<organism evidence="19 20">
    <name type="scientific">Elaeophora elaphi</name>
    <dbReference type="NCBI Taxonomy" id="1147741"/>
    <lineage>
        <taxon>Eukaryota</taxon>
        <taxon>Metazoa</taxon>
        <taxon>Ecdysozoa</taxon>
        <taxon>Nematoda</taxon>
        <taxon>Chromadorea</taxon>
        <taxon>Rhabditida</taxon>
        <taxon>Spirurina</taxon>
        <taxon>Spiruromorpha</taxon>
        <taxon>Filarioidea</taxon>
        <taxon>Onchocercidae</taxon>
        <taxon>Elaeophora</taxon>
    </lineage>
</organism>
<dbReference type="CDD" id="cd11304">
    <property type="entry name" value="Cadherin_repeat"/>
    <property type="match status" value="15"/>
</dbReference>
<dbReference type="CDD" id="cd00054">
    <property type="entry name" value="EGF_CA"/>
    <property type="match status" value="2"/>
</dbReference>
<evidence type="ECO:0000259" key="16">
    <source>
        <dbReference type="PROSITE" id="PS50025"/>
    </source>
</evidence>
<dbReference type="SUPFAM" id="SSF49899">
    <property type="entry name" value="Concanavalin A-like lectins/glucanases"/>
    <property type="match status" value="2"/>
</dbReference>
<evidence type="ECO:0000256" key="15">
    <source>
        <dbReference type="SAM" id="Phobius"/>
    </source>
</evidence>
<sequence>MDTVKGVKIPHSSYEIIFQIELLVIGEERSIDKFHSYYEFTIEEGMPMGFTVGRIGNDERFKFELLEENDNFEIDKENGVIRIKNKVQNSETYLDIRITNQDHYEISKLITALIIVSQADTAEQFCLRNRIDLMVPENSPSGTFIGILTGGYDNLTRYSFQGQPEDISIDSNDGIISTTASFDFEKENLYQFKAIAHQIQGASMECHVFLHVIDKNDNAPKFGSNSYEVEVREDAPVGQVILQLDVDDLDTVNEFVYEISVTGNEQSWFGIKPDGRIFLTAPLDREHVAVHQLHVTVYDQRLPEKAFKATTTVKVIVLDVNDNAPRFVSPATFFIFEATAPGTIVGLVHAVDLDLDYNGQLQYRILPWSNPEGLFMIDPVLGYLTVHEQIDIEKQEDYHLLVEARDYGISKRLSTIVPVTVTVLVDKKKKLLRLRNFYYAKIPENVPVGHIVSRIITGTMTNVLFDIESGNEDQHFGISSTSGTITTKQRLNAAKKSIYNLTISIRSSNNTRKQNSTVLIEILNIDIKTARFPGHIERILYVGENMQGSYPITIGTLRPTGADSGLNRSLSYSLVQGNSTLFRIAPQTGKLQITEPLDHEMQNRYELVVQANDHTAPRRFSATSSVTVVVLDVNDNAPVFEQPEYYIEVMENEPVEENSTLLCLKASDEDDRVFSTIRYHLSDADLLPFFINSTTGCIRRLELLDRESQSQWILKVVAHDSDKFVEHSTTAVIRIQVLDQNDNAPIIMNEQLDVFIPNNVEEGEVVYVLSAYDMDENDSLHYSLSGSDMSYFQINQSGVIIATRQLLKRDYSIMAIVSDHGNLNSSVGLGFYVTDAMRFPTFEVVFEVYETLIRKHSQREFVVTEHEANVLITKFVVHSINISNQGILFSIFSGDPHHHFYLNPNSGELYTTSRVDYEYRKQYELWIAAIDQHAQPTVSYANCVVNVVDINDNRPFFEKAFYSSSVVENGSVDKLIATVIARDSDSGINGEISYSLLADASDSWKYFKINEESGEIFTISSLDAESSREYQLHVIAKDRGNPQLSETVIVKNSMILIIFNLFHQVEVLDENDNSPRFSNLFHGTVTENSPLGTLILKVTSYDADVNSTLIYGLEGNNTDNFLIDQQTGWISLAGEIDREERSEYLLKVKAWDGLWEVRTSLTITVEDVNDNAPTFSDSFYKFLVMANSGIFTEIGRILAFDADEGFNGQIHYDLRCNNDLFMVEPSSGHIFSITALEQYVNNTVECKSFASDQGFPSMTSNATVYIHIIDFAESNGTKQAYYEFAFLPDAEPGAAIGHLVLDDTIAVVNDSRFTIDHNGNLFTNVTFPEAASDSGKRITLSVATSSKNDPMEIIVSIEFTEPNIHRPKFLFKRYKFSVRENCHLHEPIGTVMAKDSDAGLNGRVTYHITNDRDHLPFDIESTKGTILTTGHVDFEEITSYHFLITATDSGLPALSDTAEVTVEVLDEDDNVAEFENRYVQYTISASSPVGTTIAHLSAVDVDSEPNALIVYQLLSDSAKELPFAINATFGTLYVSSELHYETVNEYLFHLLASNPRTEENSGLIREDSRNKTYSNVLQVEIFVKPDDKSELYFPETERNFEISASAFKGTIIGKVEAIYRSGNYHNKILYRMASNDLVDINDRTGEIYVKESWNGTAGTIMVEIVATSQLSRKADFKPNICKVYIERKNTEALPILQSHYKFSLSEDANSSKSFVIFEHLPPKCHLDIIEEGIGYEIEQPFCFDDSGKLHLCGRVDYEHKTDYRLQISLVENDIMRSRAVVKIAVSSVIDNGPSLNPQGSTGYILENSPVHTPIMKLYMMDSGKRTSFKYRIADNDLSQIFAINDSTGIVSSLEVLDREKRSLYIVPIIVSDLDVRSRHTTVHLRIHVDDQDDNAPESGRRTINLGNLNEIPDMIILHAFPVDVDQVSAYSCRLSSTSQTLNISDNCILKLPGSLLKTNDFLNHPLLVEASSGHYANVTFPVDLRIRQDIPPISLFDDFGVIMELWGVEGSIADSIFAFEEVFPDKILQLYGLQHLEIDFFRVFVAILDQHLVPTKKDSALKMLKEFFDKKLVFKNVHVKQLASDMCALTSEQCMHGSKCSQNITKNGELFELIGYKTSFIVPLVVSHVNCMCKNDVLCNGNGNRACDENKKCQNGGTCQPHVGTCLCLKGYTGKFCENDIDECEEENVCGNGKCLNVFGSFVCACNENDTKNSAHCNTSSSICDNCLKGTCVEQRNGQSLCECAVGYSGRYCQLKIRCFDGFSSSLQFPFYQRIVMLTQRFRTLNPSSVLLSAFAINGFNEAHFTLKLQNGQVHLSVNSSHNKRRELLLEEKVNDGKWKMLRFRYKHRRMKLTIEHCDDDGFCEPCKSTHCVATASNFDISTTAEGQIVYVGGMKDSINSDIIAEQNSIASFEGCMHQIVINGHEIDEISGFSEQNLIDSDNWKTCKDGGEIDICSGGVCVVDENDRKCICTDGFDALNCHRAMEPWHVKSGGIVFQLSMYMMEKIELAKQNNSVQIPLQRRRHNVIDDEKEQLREIPCEESEIEGDILDDIPAQWMELDFRTALRNTVVFAIVEETRFTKIEVKFDHNKILTTHMITKKEGAQPMVVYIASGLDDTEWHRLGMQISEDQKLFRVEVDGHGKEIRSEEQLPTLISNSLLSLSLGHDTMDYAVAFSGCFRRFLVNNQAQNFDALEGNLLSQQIFKSVGNKGARKGCDQFLKRTSISLEWKVFWALIGIICILFFISISAVILWFVRRHCFADGNVKKRQKCWKPRLSRLLSTIRSDSRTTHIGDNSDVTIQRAVYYGPNVLQSNKSEVHLNDSHSPLQSPNVWIDDVHDLDANTLHSTSSGDSIIYQNLKLLLTADKSHPVETMAFHSSNIKQSKTALHESHLFMFNPTQRHPSWKCSMQEKSDQRRRPYSRKIQTTRESSQEKYYHSQFNDYDDTAYEKPFPHRLHFNLSK</sequence>
<dbReference type="Proteomes" id="UP000050640">
    <property type="component" value="Unplaced"/>
</dbReference>
<keyword evidence="4" id="KW-0732">Signal</keyword>
<dbReference type="GO" id="GO:0005912">
    <property type="term" value="C:adherens junction"/>
    <property type="evidence" value="ECO:0007669"/>
    <property type="project" value="TreeGrafter"/>
</dbReference>
<feature type="disulfide bond" evidence="13">
    <location>
        <begin position="2168"/>
        <end position="2177"/>
    </location>
</feature>
<dbReference type="InterPro" id="IPR000742">
    <property type="entry name" value="EGF"/>
</dbReference>
<dbReference type="InterPro" id="IPR020894">
    <property type="entry name" value="Cadherin_CS"/>
</dbReference>
<dbReference type="SMART" id="SM00179">
    <property type="entry name" value="EGF_CA"/>
    <property type="match status" value="2"/>
</dbReference>
<reference evidence="20" key="1">
    <citation type="submission" date="2016-04" db="UniProtKB">
        <authorList>
            <consortium name="WormBaseParasite"/>
        </authorList>
    </citation>
    <scope>IDENTIFICATION</scope>
</reference>
<dbReference type="Pfam" id="PF02210">
    <property type="entry name" value="Laminin_G_2"/>
    <property type="match status" value="1"/>
</dbReference>
<name>A0A0R3RQB4_9BILA</name>
<dbReference type="PROSITE" id="PS01187">
    <property type="entry name" value="EGF_CA"/>
    <property type="match status" value="1"/>
</dbReference>
<dbReference type="InterPro" id="IPR039808">
    <property type="entry name" value="Cadherin"/>
</dbReference>
<dbReference type="FunFam" id="2.60.40.60:FF:000092">
    <property type="entry name" value="Protocadherin 8"/>
    <property type="match status" value="1"/>
</dbReference>
<dbReference type="SUPFAM" id="SSF57196">
    <property type="entry name" value="EGF/Laminin"/>
    <property type="match status" value="1"/>
</dbReference>
<keyword evidence="19" id="KW-1185">Reference proteome</keyword>
<dbReference type="InterPro" id="IPR002126">
    <property type="entry name" value="Cadherin-like_dom"/>
</dbReference>
<dbReference type="GO" id="GO:0007043">
    <property type="term" value="P:cell-cell junction assembly"/>
    <property type="evidence" value="ECO:0007669"/>
    <property type="project" value="TreeGrafter"/>
</dbReference>
<dbReference type="GO" id="GO:0044331">
    <property type="term" value="P:cell-cell adhesion mediated by cadherin"/>
    <property type="evidence" value="ECO:0007669"/>
    <property type="project" value="TreeGrafter"/>
</dbReference>
<dbReference type="InterPro" id="IPR001881">
    <property type="entry name" value="EGF-like_Ca-bd_dom"/>
</dbReference>
<dbReference type="GO" id="GO:0016342">
    <property type="term" value="C:catenin complex"/>
    <property type="evidence" value="ECO:0007669"/>
    <property type="project" value="TreeGrafter"/>
</dbReference>
<feature type="domain" description="Cadherin" evidence="18">
    <location>
        <begin position="542"/>
        <end position="640"/>
    </location>
</feature>
<evidence type="ECO:0000259" key="17">
    <source>
        <dbReference type="PROSITE" id="PS50026"/>
    </source>
</evidence>
<dbReference type="PROSITE" id="PS50268">
    <property type="entry name" value="CADHERIN_2"/>
    <property type="match status" value="15"/>
</dbReference>
<evidence type="ECO:0000256" key="14">
    <source>
        <dbReference type="SAM" id="MobiDB-lite"/>
    </source>
</evidence>
<dbReference type="FunFam" id="2.60.40.60:FF:000033">
    <property type="entry name" value="FAT atypical cadherin 1"/>
    <property type="match status" value="1"/>
</dbReference>
<keyword evidence="6 12" id="KW-0106">Calcium</keyword>
<keyword evidence="8 15" id="KW-1133">Transmembrane helix</keyword>
<feature type="domain" description="Cadherin" evidence="18">
    <location>
        <begin position="855"/>
        <end position="957"/>
    </location>
</feature>
<dbReference type="GO" id="GO:0030855">
    <property type="term" value="P:epithelial cell differentiation"/>
    <property type="evidence" value="ECO:0007669"/>
    <property type="project" value="UniProtKB-ARBA"/>
</dbReference>
<dbReference type="SMART" id="SM00181">
    <property type="entry name" value="EGF"/>
    <property type="match status" value="4"/>
</dbReference>
<evidence type="ECO:0000256" key="2">
    <source>
        <dbReference type="ARBA" id="ARBA00022536"/>
    </source>
</evidence>
<dbReference type="STRING" id="1147741.A0A0R3RQB4"/>
<evidence type="ECO:0000256" key="10">
    <source>
        <dbReference type="ARBA" id="ARBA00023157"/>
    </source>
</evidence>
<dbReference type="Gene3D" id="2.60.120.200">
    <property type="match status" value="2"/>
</dbReference>
<dbReference type="GO" id="GO:0005509">
    <property type="term" value="F:calcium ion binding"/>
    <property type="evidence" value="ECO:0007669"/>
    <property type="project" value="UniProtKB-UniRule"/>
</dbReference>
<keyword evidence="10 13" id="KW-1015">Disulfide bond</keyword>
<dbReference type="InterPro" id="IPR018097">
    <property type="entry name" value="EGF_Ca-bd_CS"/>
</dbReference>
<feature type="domain" description="Laminin G" evidence="16">
    <location>
        <begin position="2256"/>
        <end position="2447"/>
    </location>
</feature>
<feature type="domain" description="Cadherin" evidence="18">
    <location>
        <begin position="1176"/>
        <end position="1290"/>
    </location>
</feature>
<feature type="region of interest" description="Disordered" evidence="14">
    <location>
        <begin position="2904"/>
        <end position="2935"/>
    </location>
</feature>
<dbReference type="SUPFAM" id="SSF49313">
    <property type="entry name" value="Cadherin-like"/>
    <property type="match status" value="16"/>
</dbReference>
<feature type="domain" description="EGF-like" evidence="17">
    <location>
        <begin position="2143"/>
        <end position="2178"/>
    </location>
</feature>
<dbReference type="GO" id="GO:0016477">
    <property type="term" value="P:cell migration"/>
    <property type="evidence" value="ECO:0007669"/>
    <property type="project" value="TreeGrafter"/>
</dbReference>
<dbReference type="PROSITE" id="PS50025">
    <property type="entry name" value="LAM_G_DOMAIN"/>
    <property type="match status" value="2"/>
</dbReference>
<proteinExistence type="predicted"/>
<dbReference type="Gene3D" id="2.10.25.10">
    <property type="entry name" value="Laminin"/>
    <property type="match status" value="2"/>
</dbReference>
<feature type="domain" description="Cadherin" evidence="18">
    <location>
        <begin position="1077"/>
        <end position="1175"/>
    </location>
</feature>
<dbReference type="GO" id="GO:0007156">
    <property type="term" value="P:homophilic cell adhesion via plasma membrane adhesion molecules"/>
    <property type="evidence" value="ECO:0007669"/>
    <property type="project" value="InterPro"/>
</dbReference>
<dbReference type="SMART" id="SM00112">
    <property type="entry name" value="CA"/>
    <property type="match status" value="14"/>
</dbReference>
<dbReference type="SMART" id="SM00282">
    <property type="entry name" value="LamG"/>
    <property type="match status" value="2"/>
</dbReference>
<feature type="domain" description="Laminin G" evidence="16">
    <location>
        <begin position="2524"/>
        <end position="2716"/>
    </location>
</feature>
<dbReference type="FunFam" id="2.60.40.60:FF:000024">
    <property type="entry name" value="FAT atypical cadherin 3"/>
    <property type="match status" value="1"/>
</dbReference>
<dbReference type="GO" id="GO:0008013">
    <property type="term" value="F:beta-catenin binding"/>
    <property type="evidence" value="ECO:0007669"/>
    <property type="project" value="TreeGrafter"/>
</dbReference>
<feature type="domain" description="Cadherin" evidence="18">
    <location>
        <begin position="327"/>
        <end position="445"/>
    </location>
</feature>
<evidence type="ECO:0000256" key="13">
    <source>
        <dbReference type="PROSITE-ProRule" id="PRU00076"/>
    </source>
</evidence>
<keyword evidence="5" id="KW-0677">Repeat</keyword>
<feature type="domain" description="Cadherin" evidence="18">
    <location>
        <begin position="748"/>
        <end position="842"/>
    </location>
</feature>
<keyword evidence="3 15" id="KW-0812">Transmembrane</keyword>
<feature type="domain" description="Cadherin" evidence="18">
    <location>
        <begin position="641"/>
        <end position="747"/>
    </location>
</feature>
<accession>A0A0R3RQB4</accession>
<evidence type="ECO:0000256" key="4">
    <source>
        <dbReference type="ARBA" id="ARBA00022729"/>
    </source>
</evidence>
<dbReference type="CDD" id="cd00110">
    <property type="entry name" value="LamG"/>
    <property type="match status" value="1"/>
</dbReference>
<evidence type="ECO:0000259" key="18">
    <source>
        <dbReference type="PROSITE" id="PS50268"/>
    </source>
</evidence>
<evidence type="ECO:0000256" key="5">
    <source>
        <dbReference type="ARBA" id="ARBA00022737"/>
    </source>
</evidence>
<dbReference type="PRINTS" id="PR00205">
    <property type="entry name" value="CADHERIN"/>
</dbReference>
<dbReference type="WBParaSite" id="EEL_0000385001-mRNA-1">
    <property type="protein sequence ID" value="EEL_0000385001-mRNA-1"/>
    <property type="gene ID" value="EEL_0000385001"/>
</dbReference>
<dbReference type="FunFam" id="2.60.40.60:FF:000020">
    <property type="entry name" value="Dachsous cadherin-related 1b"/>
    <property type="match status" value="2"/>
</dbReference>
<evidence type="ECO:0000256" key="3">
    <source>
        <dbReference type="ARBA" id="ARBA00022692"/>
    </source>
</evidence>
<feature type="domain" description="Cadherin" evidence="18">
    <location>
        <begin position="1475"/>
        <end position="1596"/>
    </location>
</feature>
<feature type="domain" description="EGF-like" evidence="17">
    <location>
        <begin position="2213"/>
        <end position="2254"/>
    </location>
</feature>
<dbReference type="PROSITE" id="PS50026">
    <property type="entry name" value="EGF_3"/>
    <property type="match status" value="3"/>
</dbReference>
<feature type="domain" description="Cadherin" evidence="18">
    <location>
        <begin position="223"/>
        <end position="327"/>
    </location>
</feature>
<keyword evidence="2 13" id="KW-0245">EGF-like domain</keyword>
<dbReference type="PROSITE" id="PS00022">
    <property type="entry name" value="EGF_1"/>
    <property type="match status" value="2"/>
</dbReference>
<feature type="domain" description="Cadherin" evidence="18">
    <location>
        <begin position="127"/>
        <end position="222"/>
    </location>
</feature>
<evidence type="ECO:0000313" key="20">
    <source>
        <dbReference type="WBParaSite" id="EEL_0000385001-mRNA-1"/>
    </source>
</evidence>
<dbReference type="GO" id="GO:0016339">
    <property type="term" value="P:calcium-dependent cell-cell adhesion via plasma membrane cell adhesion molecules"/>
    <property type="evidence" value="ECO:0007669"/>
    <property type="project" value="TreeGrafter"/>
</dbReference>
<dbReference type="GO" id="GO:0034332">
    <property type="term" value="P:adherens junction organization"/>
    <property type="evidence" value="ECO:0007669"/>
    <property type="project" value="TreeGrafter"/>
</dbReference>
<feature type="disulfide bond" evidence="13">
    <location>
        <begin position="2472"/>
        <end position="2481"/>
    </location>
</feature>
<evidence type="ECO:0000256" key="7">
    <source>
        <dbReference type="ARBA" id="ARBA00022889"/>
    </source>
</evidence>
<feature type="domain" description="Cadherin" evidence="18">
    <location>
        <begin position="434"/>
        <end position="532"/>
    </location>
</feature>
<evidence type="ECO:0000256" key="6">
    <source>
        <dbReference type="ARBA" id="ARBA00022837"/>
    </source>
</evidence>
<dbReference type="GO" id="GO:0045296">
    <property type="term" value="F:cadherin binding"/>
    <property type="evidence" value="ECO:0007669"/>
    <property type="project" value="TreeGrafter"/>
</dbReference>
<evidence type="ECO:0000256" key="11">
    <source>
        <dbReference type="ARBA" id="ARBA00023180"/>
    </source>
</evidence>
<dbReference type="InterPro" id="IPR013320">
    <property type="entry name" value="ConA-like_dom_sf"/>
</dbReference>
<feature type="domain" description="Cadherin" evidence="18">
    <location>
        <begin position="1796"/>
        <end position="1898"/>
    </location>
</feature>
<keyword evidence="9 15" id="KW-0472">Membrane</keyword>
<keyword evidence="7" id="KW-0130">Cell adhesion</keyword>
<dbReference type="Gene3D" id="2.60.40.60">
    <property type="entry name" value="Cadherins"/>
    <property type="match status" value="14"/>
</dbReference>
<dbReference type="InterPro" id="IPR015919">
    <property type="entry name" value="Cadherin-like_sf"/>
</dbReference>
<feature type="domain" description="Cadherin" evidence="18">
    <location>
        <begin position="1370"/>
        <end position="1474"/>
    </location>
</feature>
<comment type="subcellular location">
    <subcellularLocation>
        <location evidence="1">Membrane</location>
        <topology evidence="1">Single-pass membrane protein</topology>
    </subcellularLocation>
</comment>
<feature type="domain" description="Cadherin" evidence="18">
    <location>
        <begin position="958"/>
        <end position="1077"/>
    </location>
</feature>
<evidence type="ECO:0000256" key="8">
    <source>
        <dbReference type="ARBA" id="ARBA00022989"/>
    </source>
</evidence>
<evidence type="ECO:0000256" key="1">
    <source>
        <dbReference type="ARBA" id="ARBA00004167"/>
    </source>
</evidence>